<reference evidence="1 4" key="3">
    <citation type="journal article" date="2019" name="Nat. Med.">
        <title>A library of human gut bacterial isolates paired with longitudinal multiomics data enables mechanistic microbiome research.</title>
        <authorList>
            <person name="Poyet M."/>
            <person name="Groussin M."/>
            <person name="Gibbons S.M."/>
            <person name="Avila-Pacheco J."/>
            <person name="Jiang X."/>
            <person name="Kearney S.M."/>
            <person name="Perrotta A.R."/>
            <person name="Berdy B."/>
            <person name="Zhao S."/>
            <person name="Lieberman T.D."/>
            <person name="Swanson P.K."/>
            <person name="Smith M."/>
            <person name="Roesemann S."/>
            <person name="Alexander J.E."/>
            <person name="Rich S.A."/>
            <person name="Livny J."/>
            <person name="Vlamakis H."/>
            <person name="Clish C."/>
            <person name="Bullock K."/>
            <person name="Deik A."/>
            <person name="Scott J."/>
            <person name="Pierce K.A."/>
            <person name="Xavier R.J."/>
            <person name="Alm E.J."/>
        </authorList>
    </citation>
    <scope>NUCLEOTIDE SEQUENCE [LARGE SCALE GENOMIC DNA]</scope>
    <source>
        <strain evidence="1 4">BIOML-A2</strain>
    </source>
</reference>
<sequence>MEQIYIAGQMVDLQDERLSFRLDAVDRDGCQIKAQLTVDLGGAKYTIPEGHSEALKNSEEGRQRLMSYPKQVQDWLIPNVWGEAPTVSENRGGQ</sequence>
<dbReference type="EMBL" id="FQVY01000002">
    <property type="protein sequence ID" value="SHG08543.1"/>
    <property type="molecule type" value="Genomic_DNA"/>
</dbReference>
<proteinExistence type="predicted"/>
<dbReference type="EMBL" id="WWVX01000002">
    <property type="protein sequence ID" value="MZL68865.1"/>
    <property type="molecule type" value="Genomic_DNA"/>
</dbReference>
<dbReference type="AlphaFoldDB" id="A0AAQ1MD51"/>
<evidence type="ECO:0000313" key="3">
    <source>
        <dbReference type="Proteomes" id="UP000184089"/>
    </source>
</evidence>
<dbReference type="Proteomes" id="UP000184089">
    <property type="component" value="Unassembled WGS sequence"/>
</dbReference>
<reference evidence="2" key="1">
    <citation type="submission" date="2016-11" db="EMBL/GenBank/DDBJ databases">
        <authorList>
            <person name="Varghese N."/>
            <person name="Submissions S."/>
        </authorList>
    </citation>
    <scope>NUCLEOTIDE SEQUENCE</scope>
    <source>
        <strain evidence="2">DSM 4029</strain>
    </source>
</reference>
<reference evidence="3" key="2">
    <citation type="submission" date="2016-11" db="EMBL/GenBank/DDBJ databases">
        <authorList>
            <person name="Jaros S."/>
            <person name="Januszkiewicz K."/>
            <person name="Wedrychowicz H."/>
        </authorList>
    </citation>
    <scope>NUCLEOTIDE SEQUENCE [LARGE SCALE GENOMIC DNA]</scope>
    <source>
        <strain evidence="3">DSM 4029</strain>
    </source>
</reference>
<evidence type="ECO:0000313" key="4">
    <source>
        <dbReference type="Proteomes" id="UP000474718"/>
    </source>
</evidence>
<dbReference type="RefSeq" id="WP_021660957.1">
    <property type="nucleotide sequence ID" value="NZ_FQVY01000002.1"/>
</dbReference>
<evidence type="ECO:0000313" key="1">
    <source>
        <dbReference type="EMBL" id="MZL68865.1"/>
    </source>
</evidence>
<comment type="caution">
    <text evidence="2">The sequence shown here is derived from an EMBL/GenBank/DDBJ whole genome shotgun (WGS) entry which is preliminary data.</text>
</comment>
<protein>
    <submittedName>
        <fullName evidence="2">Uncharacterized protein</fullName>
    </submittedName>
</protein>
<name>A0AAQ1MD51_9FIRM</name>
<gene>
    <name evidence="1" type="ORF">GT747_03625</name>
    <name evidence="2" type="ORF">SAMN05444424_1411</name>
</gene>
<keyword evidence="4" id="KW-1185">Reference proteome</keyword>
<accession>A0AAQ1MD51</accession>
<evidence type="ECO:0000313" key="2">
    <source>
        <dbReference type="EMBL" id="SHG08543.1"/>
    </source>
</evidence>
<dbReference type="Proteomes" id="UP000474718">
    <property type="component" value="Unassembled WGS sequence"/>
</dbReference>
<organism evidence="2 3">
    <name type="scientific">Bittarella massiliensis</name>
    <name type="common">ex Durand et al. 2017</name>
    <dbReference type="NCBI Taxonomy" id="1720313"/>
    <lineage>
        <taxon>Bacteria</taxon>
        <taxon>Bacillati</taxon>
        <taxon>Bacillota</taxon>
        <taxon>Clostridia</taxon>
        <taxon>Eubacteriales</taxon>
        <taxon>Oscillospiraceae</taxon>
        <taxon>Bittarella (ex Durand et al. 2017)</taxon>
    </lineage>
</organism>